<dbReference type="SMART" id="SM00448">
    <property type="entry name" value="REC"/>
    <property type="match status" value="1"/>
</dbReference>
<keyword evidence="14" id="KW-1185">Reference proteome</keyword>
<proteinExistence type="predicted"/>
<accession>A0ABS1J3X1</accession>
<keyword evidence="6" id="KW-0805">Transcription regulation</keyword>
<evidence type="ECO:0000256" key="7">
    <source>
        <dbReference type="ARBA" id="ARBA00023125"/>
    </source>
</evidence>
<evidence type="ECO:0000259" key="11">
    <source>
        <dbReference type="PROSITE" id="PS01124"/>
    </source>
</evidence>
<feature type="domain" description="Response regulatory" evidence="12">
    <location>
        <begin position="3"/>
        <end position="120"/>
    </location>
</feature>
<dbReference type="InterPro" id="IPR009057">
    <property type="entry name" value="Homeodomain-like_sf"/>
</dbReference>
<name>A0ABS1J3X1_9FIRM</name>
<evidence type="ECO:0000313" key="14">
    <source>
        <dbReference type="Proteomes" id="UP000604730"/>
    </source>
</evidence>
<comment type="subcellular location">
    <subcellularLocation>
        <location evidence="1">Cytoplasm</location>
    </subcellularLocation>
</comment>
<dbReference type="Pfam" id="PF12833">
    <property type="entry name" value="HTH_18"/>
    <property type="match status" value="1"/>
</dbReference>
<feature type="domain" description="HTH araC/xylS-type" evidence="11">
    <location>
        <begin position="398"/>
        <end position="497"/>
    </location>
</feature>
<keyword evidence="5" id="KW-0902">Two-component regulatory system</keyword>
<dbReference type="Gene3D" id="3.40.50.2300">
    <property type="match status" value="1"/>
</dbReference>
<feature type="modified residue" description="4-aspartylphosphate" evidence="10">
    <location>
        <position position="55"/>
    </location>
</feature>
<keyword evidence="4 10" id="KW-0597">Phosphoprotein</keyword>
<keyword evidence="3" id="KW-0963">Cytoplasm</keyword>
<evidence type="ECO:0000256" key="1">
    <source>
        <dbReference type="ARBA" id="ARBA00004496"/>
    </source>
</evidence>
<dbReference type="PROSITE" id="PS50110">
    <property type="entry name" value="RESPONSE_REGULATORY"/>
    <property type="match status" value="1"/>
</dbReference>
<dbReference type="PANTHER" id="PTHR42713:SF3">
    <property type="entry name" value="TRANSCRIPTIONAL REGULATORY PROTEIN HPTR"/>
    <property type="match status" value="1"/>
</dbReference>
<evidence type="ECO:0000256" key="3">
    <source>
        <dbReference type="ARBA" id="ARBA00022490"/>
    </source>
</evidence>
<dbReference type="InterPro" id="IPR051552">
    <property type="entry name" value="HptR"/>
</dbReference>
<organism evidence="13 14">
    <name type="scientific">Catonella massiliensis</name>
    <dbReference type="NCBI Taxonomy" id="2799636"/>
    <lineage>
        <taxon>Bacteria</taxon>
        <taxon>Bacillati</taxon>
        <taxon>Bacillota</taxon>
        <taxon>Clostridia</taxon>
        <taxon>Lachnospirales</taxon>
        <taxon>Lachnospiraceae</taxon>
        <taxon>Catonella</taxon>
    </lineage>
</organism>
<evidence type="ECO:0000256" key="10">
    <source>
        <dbReference type="PROSITE-ProRule" id="PRU00169"/>
    </source>
</evidence>
<evidence type="ECO:0000256" key="9">
    <source>
        <dbReference type="ARBA" id="ARBA00024867"/>
    </source>
</evidence>
<dbReference type="InterPro" id="IPR018060">
    <property type="entry name" value="HTH_AraC"/>
</dbReference>
<protein>
    <recommendedName>
        <fullName evidence="2">Stage 0 sporulation protein A homolog</fullName>
    </recommendedName>
</protein>
<evidence type="ECO:0000256" key="4">
    <source>
        <dbReference type="ARBA" id="ARBA00022553"/>
    </source>
</evidence>
<dbReference type="RefSeq" id="WP_208430242.1">
    <property type="nucleotide sequence ID" value="NZ_JAEPRJ010000001.1"/>
</dbReference>
<dbReference type="EMBL" id="JAEPRJ010000001">
    <property type="protein sequence ID" value="MBK5898849.1"/>
    <property type="molecule type" value="Genomic_DNA"/>
</dbReference>
<evidence type="ECO:0000256" key="8">
    <source>
        <dbReference type="ARBA" id="ARBA00023163"/>
    </source>
</evidence>
<dbReference type="Proteomes" id="UP000604730">
    <property type="component" value="Unassembled WGS sequence"/>
</dbReference>
<evidence type="ECO:0000256" key="6">
    <source>
        <dbReference type="ARBA" id="ARBA00023015"/>
    </source>
</evidence>
<evidence type="ECO:0000256" key="2">
    <source>
        <dbReference type="ARBA" id="ARBA00018672"/>
    </source>
</evidence>
<dbReference type="Pfam" id="PF00072">
    <property type="entry name" value="Response_reg"/>
    <property type="match status" value="1"/>
</dbReference>
<dbReference type="InterPro" id="IPR001789">
    <property type="entry name" value="Sig_transdc_resp-reg_receiver"/>
</dbReference>
<dbReference type="SUPFAM" id="SSF46689">
    <property type="entry name" value="Homeodomain-like"/>
    <property type="match status" value="1"/>
</dbReference>
<evidence type="ECO:0000313" key="13">
    <source>
        <dbReference type="EMBL" id="MBK5898849.1"/>
    </source>
</evidence>
<dbReference type="SMART" id="SM00342">
    <property type="entry name" value="HTH_ARAC"/>
    <property type="match status" value="1"/>
</dbReference>
<evidence type="ECO:0000256" key="5">
    <source>
        <dbReference type="ARBA" id="ARBA00023012"/>
    </source>
</evidence>
<comment type="function">
    <text evidence="9">May play the central regulatory role in sporulation. It may be an element of the effector pathway responsible for the activation of sporulation genes in response to nutritional stress. Spo0A may act in concert with spo0H (a sigma factor) to control the expression of some genes that are critical to the sporulation process.</text>
</comment>
<keyword evidence="7" id="KW-0238">DNA-binding</keyword>
<dbReference type="InterPro" id="IPR020449">
    <property type="entry name" value="Tscrpt_reg_AraC-type_HTH"/>
</dbReference>
<dbReference type="PROSITE" id="PS01124">
    <property type="entry name" value="HTH_ARAC_FAMILY_2"/>
    <property type="match status" value="1"/>
</dbReference>
<comment type="caution">
    <text evidence="13">The sequence shown here is derived from an EMBL/GenBank/DDBJ whole genome shotgun (WGS) entry which is preliminary data.</text>
</comment>
<dbReference type="PANTHER" id="PTHR42713">
    <property type="entry name" value="HISTIDINE KINASE-RELATED"/>
    <property type="match status" value="1"/>
</dbReference>
<reference evidence="13 14" key="1">
    <citation type="submission" date="2021-01" db="EMBL/GenBank/DDBJ databases">
        <title>Isolation and description of Catonella massiliensis sp. nov., a novel Catonella species, isolated from a stable periodontitis subject.</title>
        <authorList>
            <person name="Antezack A."/>
            <person name="Boxberger M."/>
            <person name="La Scola B."/>
            <person name="Monnet-Corti V."/>
        </authorList>
    </citation>
    <scope>NUCLEOTIDE SEQUENCE [LARGE SCALE GENOMIC DNA]</scope>
    <source>
        <strain evidence="13 14">Marseille-Q4567</strain>
    </source>
</reference>
<gene>
    <name evidence="13" type="ORF">JJN12_13880</name>
</gene>
<dbReference type="Gene3D" id="1.10.10.60">
    <property type="entry name" value="Homeodomain-like"/>
    <property type="match status" value="2"/>
</dbReference>
<dbReference type="SUPFAM" id="SSF52172">
    <property type="entry name" value="CheY-like"/>
    <property type="match status" value="1"/>
</dbReference>
<sequence>MIRLQVVEDEAPIRNGIIRHVPFAELGVDEVRSASSAEEALEIMSEYKPDIIISDIRMPGMGGIELCKTYKNKAKDCQIIFISGFSDKEYLTTAISLGAVNYIEKPIDIEELKKSIKKAVDAVVKINRQHKNLLHSVLTLPEEAIKDSLHQNGEAEGIFTPILFTAKEGIVSLSSVAKGLTELLSEGTAKEYTSLTDSLGGNIYLILLKSNESLDDINAKMIGEKLLSVRKNDEQWFVALGSEMKGFACPEPEELKKEIARLKKQLNSLSYLGWNKISTKKDEAVDKYVSLSDVELADFQKMINAGETESMLKQVNYWCNKLIQDRAAMNLSVKNSFYTLHNMIEKHYGSKTEDTIYEGSYVFIEEAKSVEEICDYICSYIKEIKTVKQNVSSNYIIKEVCNYINSHISKTDLSIVELSEVACLAPTYLSALFRKKTGNTISSYIQEMRLNKACELLKNPAYKQYEVAEMVGYDDAKYFAKAFKKKMGLTPSEYRDNMP</sequence>
<dbReference type="PRINTS" id="PR00032">
    <property type="entry name" value="HTHARAC"/>
</dbReference>
<dbReference type="InterPro" id="IPR011006">
    <property type="entry name" value="CheY-like_superfamily"/>
</dbReference>
<dbReference type="CDD" id="cd17536">
    <property type="entry name" value="REC_YesN-like"/>
    <property type="match status" value="1"/>
</dbReference>
<keyword evidence="8" id="KW-0804">Transcription</keyword>
<evidence type="ECO:0000259" key="12">
    <source>
        <dbReference type="PROSITE" id="PS50110"/>
    </source>
</evidence>